<keyword evidence="1" id="KW-0812">Transmembrane</keyword>
<protein>
    <submittedName>
        <fullName evidence="2">Uncharacterized protein</fullName>
    </submittedName>
</protein>
<dbReference type="EMBL" id="MN740005">
    <property type="protein sequence ID" value="QHT83019.1"/>
    <property type="molecule type" value="Genomic_DNA"/>
</dbReference>
<evidence type="ECO:0000313" key="2">
    <source>
        <dbReference type="EMBL" id="QHT83019.1"/>
    </source>
</evidence>
<dbReference type="AlphaFoldDB" id="A0A6C0HR88"/>
<keyword evidence="1" id="KW-0472">Membrane</keyword>
<feature type="transmembrane region" description="Helical" evidence="1">
    <location>
        <begin position="55"/>
        <end position="75"/>
    </location>
</feature>
<feature type="transmembrane region" description="Helical" evidence="1">
    <location>
        <begin position="87"/>
        <end position="107"/>
    </location>
</feature>
<evidence type="ECO:0000256" key="1">
    <source>
        <dbReference type="SAM" id="Phobius"/>
    </source>
</evidence>
<name>A0A6C0HR88_9ZZZZ</name>
<feature type="transmembrane region" description="Helical" evidence="1">
    <location>
        <begin position="136"/>
        <end position="156"/>
    </location>
</feature>
<sequence length="158" mass="18451">MPCSISCALATAFVISMIYMNNATQKSQTIQVYQEQLPTNLKNIYEKLTSERLRIYYYGYILGFILSLIVIFYNYQISKPSHKMTTFTVTCTVITISFITNYFYYMLSPKSDYMLNHINSPDQTKAWLTMYRNMQYYFHMGLVLGLVAVAFLAIAFRC</sequence>
<reference evidence="2" key="1">
    <citation type="journal article" date="2020" name="Nature">
        <title>Giant virus diversity and host interactions through global metagenomics.</title>
        <authorList>
            <person name="Schulz F."/>
            <person name="Roux S."/>
            <person name="Paez-Espino D."/>
            <person name="Jungbluth S."/>
            <person name="Walsh D.A."/>
            <person name="Denef V.J."/>
            <person name="McMahon K.D."/>
            <person name="Konstantinidis K.T."/>
            <person name="Eloe-Fadrosh E.A."/>
            <person name="Kyrpides N.C."/>
            <person name="Woyke T."/>
        </authorList>
    </citation>
    <scope>NUCLEOTIDE SEQUENCE</scope>
    <source>
        <strain evidence="2">GVMAG-M-3300023184-165</strain>
    </source>
</reference>
<organism evidence="2">
    <name type="scientific">viral metagenome</name>
    <dbReference type="NCBI Taxonomy" id="1070528"/>
    <lineage>
        <taxon>unclassified sequences</taxon>
        <taxon>metagenomes</taxon>
        <taxon>organismal metagenomes</taxon>
    </lineage>
</organism>
<accession>A0A6C0HR88</accession>
<proteinExistence type="predicted"/>
<keyword evidence="1" id="KW-1133">Transmembrane helix</keyword>